<reference evidence="2 3" key="1">
    <citation type="submission" date="2023-07" db="EMBL/GenBank/DDBJ databases">
        <title>Sequencing the genomes of 1000 actinobacteria strains.</title>
        <authorList>
            <person name="Klenk H.-P."/>
        </authorList>
    </citation>
    <scope>NUCLEOTIDE SEQUENCE [LARGE SCALE GENOMIC DNA]</scope>
    <source>
        <strain evidence="2 3">DSM 14785</strain>
    </source>
</reference>
<name>A0ABU0GJP5_9CELL</name>
<keyword evidence="1" id="KW-0812">Transmembrane</keyword>
<dbReference type="RefSeq" id="WP_156442110.1">
    <property type="nucleotide sequence ID" value="NZ_CP084585.1"/>
</dbReference>
<evidence type="ECO:0000313" key="3">
    <source>
        <dbReference type="Proteomes" id="UP001240250"/>
    </source>
</evidence>
<keyword evidence="1" id="KW-0472">Membrane</keyword>
<dbReference type="EMBL" id="JAUSVM010000001">
    <property type="protein sequence ID" value="MDQ0425303.1"/>
    <property type="molecule type" value="Genomic_DNA"/>
</dbReference>
<dbReference type="Proteomes" id="UP001240250">
    <property type="component" value="Unassembled WGS sequence"/>
</dbReference>
<proteinExistence type="predicted"/>
<evidence type="ECO:0000313" key="2">
    <source>
        <dbReference type="EMBL" id="MDQ0425303.1"/>
    </source>
</evidence>
<evidence type="ECO:0008006" key="4">
    <source>
        <dbReference type="Google" id="ProtNLM"/>
    </source>
</evidence>
<feature type="transmembrane region" description="Helical" evidence="1">
    <location>
        <begin position="15"/>
        <end position="37"/>
    </location>
</feature>
<sequence length="54" mass="5977">MMYGWLWRHLPGPTVVRLLIALLLAAGVLAACFLWVYPAVAPYMPFNETTVGEG</sequence>
<evidence type="ECO:0000256" key="1">
    <source>
        <dbReference type="SAM" id="Phobius"/>
    </source>
</evidence>
<keyword evidence="3" id="KW-1185">Reference proteome</keyword>
<organism evidence="2 3">
    <name type="scientific">Cellulomonas iranensis</name>
    <dbReference type="NCBI Taxonomy" id="76862"/>
    <lineage>
        <taxon>Bacteria</taxon>
        <taxon>Bacillati</taxon>
        <taxon>Actinomycetota</taxon>
        <taxon>Actinomycetes</taxon>
        <taxon>Micrococcales</taxon>
        <taxon>Cellulomonadaceae</taxon>
        <taxon>Cellulomonas</taxon>
    </lineage>
</organism>
<keyword evidence="1" id="KW-1133">Transmembrane helix</keyword>
<protein>
    <recommendedName>
        <fullName evidence="4">Phage shock protein PspC N-terminal domain-containing protein</fullName>
    </recommendedName>
</protein>
<accession>A0ABU0GJP5</accession>
<comment type="caution">
    <text evidence="2">The sequence shown here is derived from an EMBL/GenBank/DDBJ whole genome shotgun (WGS) entry which is preliminary data.</text>
</comment>
<gene>
    <name evidence="2" type="ORF">JO380_001684</name>
</gene>